<dbReference type="FunFam" id="3.10.20.90:FF:000073">
    <property type="entry name" value="Polycomb group RING finger protein 3"/>
    <property type="match status" value="1"/>
</dbReference>
<accession>A0A1J1IBS9</accession>
<dbReference type="STRING" id="568069.A0A1J1IBS9"/>
<feature type="domain" description="RAWUL" evidence="3">
    <location>
        <begin position="177"/>
        <end position="243"/>
    </location>
</feature>
<dbReference type="InterPro" id="IPR051507">
    <property type="entry name" value="PcG_RING_finger"/>
</dbReference>
<evidence type="ECO:0000256" key="2">
    <source>
        <dbReference type="ARBA" id="ARBA00023242"/>
    </source>
</evidence>
<evidence type="ECO:0000256" key="1">
    <source>
        <dbReference type="ARBA" id="ARBA00004123"/>
    </source>
</evidence>
<dbReference type="AlphaFoldDB" id="A0A1J1IBS9"/>
<dbReference type="OrthoDB" id="1305878at2759"/>
<reference evidence="4 5" key="1">
    <citation type="submission" date="2015-04" db="EMBL/GenBank/DDBJ databases">
        <authorList>
            <person name="Syromyatnikov M.Y."/>
            <person name="Popov V.N."/>
        </authorList>
    </citation>
    <scope>NUCLEOTIDE SEQUENCE [LARGE SCALE GENOMIC DNA]</scope>
</reference>
<dbReference type="InterPro" id="IPR013083">
    <property type="entry name" value="Znf_RING/FYVE/PHD"/>
</dbReference>
<dbReference type="Gene3D" id="3.10.20.90">
    <property type="entry name" value="Phosphatidylinositol 3-kinase Catalytic Subunit, Chain A, domain 1"/>
    <property type="match status" value="1"/>
</dbReference>
<evidence type="ECO:0000313" key="5">
    <source>
        <dbReference type="Proteomes" id="UP000183832"/>
    </source>
</evidence>
<dbReference type="Pfam" id="PF16207">
    <property type="entry name" value="RAWUL"/>
    <property type="match status" value="1"/>
</dbReference>
<dbReference type="CDD" id="cd17083">
    <property type="entry name" value="RAWUL_PCGF3"/>
    <property type="match status" value="1"/>
</dbReference>
<keyword evidence="2" id="KW-0539">Nucleus</keyword>
<comment type="subcellular location">
    <subcellularLocation>
        <location evidence="1">Nucleus</location>
    </subcellularLocation>
</comment>
<dbReference type="GO" id="GO:0005634">
    <property type="term" value="C:nucleus"/>
    <property type="evidence" value="ECO:0007669"/>
    <property type="project" value="UniProtKB-SubCell"/>
</dbReference>
<protein>
    <submittedName>
        <fullName evidence="4">CLUMA_CG010599, isoform A</fullName>
    </submittedName>
</protein>
<gene>
    <name evidence="4" type="ORF">CLUMA_CG010599</name>
</gene>
<dbReference type="Gene3D" id="3.30.40.10">
    <property type="entry name" value="Zinc/RING finger domain, C3HC4 (zinc finger)"/>
    <property type="match status" value="1"/>
</dbReference>
<organism evidence="4 5">
    <name type="scientific">Clunio marinus</name>
    <dbReference type="NCBI Taxonomy" id="568069"/>
    <lineage>
        <taxon>Eukaryota</taxon>
        <taxon>Metazoa</taxon>
        <taxon>Ecdysozoa</taxon>
        <taxon>Arthropoda</taxon>
        <taxon>Hexapoda</taxon>
        <taxon>Insecta</taxon>
        <taxon>Pterygota</taxon>
        <taxon>Neoptera</taxon>
        <taxon>Endopterygota</taxon>
        <taxon>Diptera</taxon>
        <taxon>Nematocera</taxon>
        <taxon>Chironomoidea</taxon>
        <taxon>Chironomidae</taxon>
        <taxon>Clunio</taxon>
    </lineage>
</organism>
<sequence length="249" mass="29420">MKYLKQLKILLKVQQDFTTSKEAKKFRIISQLLPVVRLRVIVKCFSDENGAENQTETLKSSCLVKHLEDQNTCPDCNLVIHQSHPLQYISHDRTMQDIVYKLVPNLQENELNREREFYKSRNMTCPKDIPQDTKEADEMESKLNEAHQESDYHRMDEQVNLCLECSASSNLKNLKRRFIRCSSQATITQLKKFVAKKVLNGIDKYREIDILCNDELLGKDHTLKFVYVTRWRFKDPPLRLQYRPKILDL</sequence>
<dbReference type="PANTHER" id="PTHR45893">
    <property type="entry name" value="POLYCOMB GROUP RING FINGER PROTEIN"/>
    <property type="match status" value="1"/>
</dbReference>
<evidence type="ECO:0000259" key="3">
    <source>
        <dbReference type="Pfam" id="PF16207"/>
    </source>
</evidence>
<keyword evidence="5" id="KW-1185">Reference proteome</keyword>
<dbReference type="Proteomes" id="UP000183832">
    <property type="component" value="Unassembled WGS sequence"/>
</dbReference>
<dbReference type="EMBL" id="CVRI01000047">
    <property type="protein sequence ID" value="CRK97202.1"/>
    <property type="molecule type" value="Genomic_DNA"/>
</dbReference>
<proteinExistence type="predicted"/>
<dbReference type="InterPro" id="IPR032443">
    <property type="entry name" value="RAWUL"/>
</dbReference>
<name>A0A1J1IBS9_9DIPT</name>
<evidence type="ECO:0000313" key="4">
    <source>
        <dbReference type="EMBL" id="CRK97202.1"/>
    </source>
</evidence>